<dbReference type="PANTHER" id="PTHR30473:SF2">
    <property type="entry name" value="PIN DOMAIN-CONTAINING PROTEIN"/>
    <property type="match status" value="1"/>
</dbReference>
<evidence type="ECO:0000256" key="8">
    <source>
        <dbReference type="ARBA" id="ARBA00023134"/>
    </source>
</evidence>
<feature type="domain" description="PIN" evidence="18">
    <location>
        <begin position="8"/>
        <end position="134"/>
    </location>
</feature>
<comment type="similarity">
    <text evidence="10">In the N-terminal section; belongs to the PINc/VapC protein family.</text>
</comment>
<dbReference type="CDD" id="cd09883">
    <property type="entry name" value="PIN_VapC_PhoHL-ATPase"/>
    <property type="match status" value="1"/>
</dbReference>
<dbReference type="Pfam" id="PF13638">
    <property type="entry name" value="PIN_4"/>
    <property type="match status" value="1"/>
</dbReference>
<evidence type="ECO:0000256" key="1">
    <source>
        <dbReference type="ARBA" id="ARBA00022649"/>
    </source>
</evidence>
<reference evidence="19 20" key="1">
    <citation type="submission" date="2018-12" db="EMBL/GenBank/DDBJ databases">
        <authorList>
            <consortium name="Pathogen Informatics"/>
        </authorList>
    </citation>
    <scope>NUCLEOTIDE SEQUENCE [LARGE SCALE GENOMIC DNA]</scope>
    <source>
        <strain evidence="19 20">NCTC10741</strain>
    </source>
</reference>
<evidence type="ECO:0000313" key="20">
    <source>
        <dbReference type="Proteomes" id="UP000271626"/>
    </source>
</evidence>
<keyword evidence="2" id="KW-0540">Nuclease</keyword>
<keyword evidence="1" id="KW-1277">Toxin-antitoxin system</keyword>
<dbReference type="EC" id="5.6.2.5" evidence="15"/>
<keyword evidence="5" id="KW-0378">Hydrolase</keyword>
<dbReference type="InterPro" id="IPR002716">
    <property type="entry name" value="PIN_dom"/>
</dbReference>
<evidence type="ECO:0000256" key="4">
    <source>
        <dbReference type="ARBA" id="ARBA00022741"/>
    </source>
</evidence>
<dbReference type="GO" id="GO:0004518">
    <property type="term" value="F:nuclease activity"/>
    <property type="evidence" value="ECO:0007669"/>
    <property type="project" value="UniProtKB-KW"/>
</dbReference>
<evidence type="ECO:0000259" key="18">
    <source>
        <dbReference type="SMART" id="SM00670"/>
    </source>
</evidence>
<comment type="catalytic activity">
    <reaction evidence="12">
        <text>ATP + H2O = ADP + phosphate + H(+)</text>
        <dbReference type="Rhea" id="RHEA:13065"/>
        <dbReference type="ChEBI" id="CHEBI:15377"/>
        <dbReference type="ChEBI" id="CHEBI:15378"/>
        <dbReference type="ChEBI" id="CHEBI:30616"/>
        <dbReference type="ChEBI" id="CHEBI:43474"/>
        <dbReference type="ChEBI" id="CHEBI:456216"/>
    </reaction>
</comment>
<evidence type="ECO:0000256" key="5">
    <source>
        <dbReference type="ARBA" id="ARBA00022801"/>
    </source>
</evidence>
<dbReference type="Proteomes" id="UP000271626">
    <property type="component" value="Chromosome"/>
</dbReference>
<dbReference type="Pfam" id="PF02562">
    <property type="entry name" value="PhoH"/>
    <property type="match status" value="1"/>
</dbReference>
<dbReference type="InterPro" id="IPR027417">
    <property type="entry name" value="P-loop_NTPase"/>
</dbReference>
<dbReference type="GO" id="GO:0005525">
    <property type="term" value="F:GTP binding"/>
    <property type="evidence" value="ECO:0007669"/>
    <property type="project" value="UniProtKB-KW"/>
</dbReference>
<keyword evidence="3" id="KW-0479">Metal-binding</keyword>
<dbReference type="AlphaFoldDB" id="A0A3P8LCR0"/>
<evidence type="ECO:0000256" key="3">
    <source>
        <dbReference type="ARBA" id="ARBA00022723"/>
    </source>
</evidence>
<evidence type="ECO:0000256" key="14">
    <source>
        <dbReference type="ARBA" id="ARBA00060962"/>
    </source>
</evidence>
<gene>
    <name evidence="19" type="primary">ybeZ_1</name>
    <name evidence="19" type="ORF">NCTC10741_00443</name>
</gene>
<keyword evidence="4" id="KW-0547">Nucleotide-binding</keyword>
<dbReference type="GO" id="GO:0005524">
    <property type="term" value="F:ATP binding"/>
    <property type="evidence" value="ECO:0007669"/>
    <property type="project" value="UniProtKB-KW"/>
</dbReference>
<dbReference type="InterPro" id="IPR003714">
    <property type="entry name" value="PhoH"/>
</dbReference>
<evidence type="ECO:0000313" key="19">
    <source>
        <dbReference type="EMBL" id="VDR37342.1"/>
    </source>
</evidence>
<dbReference type="InterPro" id="IPR029060">
    <property type="entry name" value="PIN-like_dom_sf"/>
</dbReference>
<dbReference type="InterPro" id="IPR051451">
    <property type="entry name" value="PhoH2-like"/>
</dbReference>
<keyword evidence="6" id="KW-0067">ATP-binding</keyword>
<evidence type="ECO:0000256" key="11">
    <source>
        <dbReference type="ARBA" id="ARBA00048548"/>
    </source>
</evidence>
<evidence type="ECO:0000256" key="6">
    <source>
        <dbReference type="ARBA" id="ARBA00022840"/>
    </source>
</evidence>
<dbReference type="Gene3D" id="3.40.50.300">
    <property type="entry name" value="P-loop containing nucleotide triphosphate hydrolases"/>
    <property type="match status" value="1"/>
</dbReference>
<proteinExistence type="inferred from homology"/>
<evidence type="ECO:0000256" key="17">
    <source>
        <dbReference type="ARBA" id="ARBA00076032"/>
    </source>
</evidence>
<dbReference type="GO" id="GO:0005829">
    <property type="term" value="C:cytosol"/>
    <property type="evidence" value="ECO:0007669"/>
    <property type="project" value="TreeGrafter"/>
</dbReference>
<evidence type="ECO:0000256" key="12">
    <source>
        <dbReference type="ARBA" id="ARBA00049360"/>
    </source>
</evidence>
<evidence type="ECO:0000256" key="15">
    <source>
        <dbReference type="ARBA" id="ARBA00066581"/>
    </source>
</evidence>
<evidence type="ECO:0000256" key="10">
    <source>
        <dbReference type="ARBA" id="ARBA00046345"/>
    </source>
</evidence>
<comment type="catalytic activity">
    <reaction evidence="11">
        <text>GTP + H2O = GDP + phosphate + H(+)</text>
        <dbReference type="Rhea" id="RHEA:19669"/>
        <dbReference type="ChEBI" id="CHEBI:15377"/>
        <dbReference type="ChEBI" id="CHEBI:15378"/>
        <dbReference type="ChEBI" id="CHEBI:37565"/>
        <dbReference type="ChEBI" id="CHEBI:43474"/>
        <dbReference type="ChEBI" id="CHEBI:58189"/>
    </reaction>
</comment>
<keyword evidence="9" id="KW-0413">Isomerase</keyword>
<comment type="catalytic activity">
    <reaction evidence="13">
        <text>n ATP + n H2O + wound RNA = n ADP + n phosphate + unwound RNA.</text>
        <dbReference type="EC" id="5.6.2.5"/>
    </reaction>
</comment>
<dbReference type="GO" id="GO:0032574">
    <property type="term" value="F:5'-3' RNA helicase activity"/>
    <property type="evidence" value="ECO:0007669"/>
    <property type="project" value="UniProtKB-EC"/>
</dbReference>
<dbReference type="RefSeq" id="WP_126194743.1">
    <property type="nucleotide sequence ID" value="NZ_CP085954.1"/>
</dbReference>
<dbReference type="SMART" id="SM00670">
    <property type="entry name" value="PINc"/>
    <property type="match status" value="1"/>
</dbReference>
<sequence length="435" mass="47232">MSFRETPRTYVLDTSVLLSDPWAITRFAEHDVVLPLVVISELEGKRHHAELGWFARESLRMLDDMRLEHGRLDQPIPTPGGGTVQVELNHIDPMVLPVGFRTETNDARILACALNLRAEGRDVTLVSKDIPLRVKAGAVGLDADEYRAQDVVTSGWTGMEELEVAPQVIDALFADGVVDHDAARELPCNTGVRLLGGTSSALGRVTAEKQVQLVRGDREAFGLHGRSAEQRVALDLLLDESVGIVSLGGKAGTGKSALALCAGLEAVLEKRTQRKVVVFRPLYAVGGQDLGYLPGTENEKMGPWAQAVYDTLDGLASPEVMDEVMSRGMLEVLPLTHIRGRSLHDSFVIVDEAQSLERNVLLTVLSRLGSGSRVVLTHDVAQRDNLRVGRHDGVAAVIEKLKGHPLFAHVTLTRSERSPIAALVTEMLEEFAPGA</sequence>
<evidence type="ECO:0000256" key="2">
    <source>
        <dbReference type="ARBA" id="ARBA00022722"/>
    </source>
</evidence>
<evidence type="ECO:0000256" key="7">
    <source>
        <dbReference type="ARBA" id="ARBA00022842"/>
    </source>
</evidence>
<evidence type="ECO:0000256" key="13">
    <source>
        <dbReference type="ARBA" id="ARBA00052583"/>
    </source>
</evidence>
<dbReference type="OrthoDB" id="9766527at2"/>
<keyword evidence="8" id="KW-0342">GTP-binding</keyword>
<dbReference type="SUPFAM" id="SSF52540">
    <property type="entry name" value="P-loop containing nucleoside triphosphate hydrolases"/>
    <property type="match status" value="1"/>
</dbReference>
<protein>
    <recommendedName>
        <fullName evidence="16">Protein PhoH2</fullName>
        <ecNumber evidence="15">5.6.2.5</ecNumber>
    </recommendedName>
    <alternativeName>
        <fullName evidence="17">RNA 5'-3' helicase PhoH2</fullName>
    </alternativeName>
</protein>
<evidence type="ECO:0000256" key="9">
    <source>
        <dbReference type="ARBA" id="ARBA00023235"/>
    </source>
</evidence>
<comment type="similarity">
    <text evidence="14">In the C-terminal section; belongs to the PhoH family.</text>
</comment>
<dbReference type="SUPFAM" id="SSF88723">
    <property type="entry name" value="PIN domain-like"/>
    <property type="match status" value="1"/>
</dbReference>
<dbReference type="Gene3D" id="3.40.50.1010">
    <property type="entry name" value="5'-nuclease"/>
    <property type="match status" value="1"/>
</dbReference>
<dbReference type="EMBL" id="LR131273">
    <property type="protein sequence ID" value="VDR37342.1"/>
    <property type="molecule type" value="Genomic_DNA"/>
</dbReference>
<accession>A0A3P8LCR0</accession>
<dbReference type="GO" id="GO:0046872">
    <property type="term" value="F:metal ion binding"/>
    <property type="evidence" value="ECO:0007669"/>
    <property type="project" value="UniProtKB-KW"/>
</dbReference>
<evidence type="ECO:0000256" key="16">
    <source>
        <dbReference type="ARBA" id="ARBA00071584"/>
    </source>
</evidence>
<organism evidence="19 20">
    <name type="scientific">Tsukamurella paurometabola</name>
    <name type="common">Corynebacterium paurometabolum</name>
    <dbReference type="NCBI Taxonomy" id="2061"/>
    <lineage>
        <taxon>Bacteria</taxon>
        <taxon>Bacillati</taxon>
        <taxon>Actinomycetota</taxon>
        <taxon>Actinomycetes</taxon>
        <taxon>Mycobacteriales</taxon>
        <taxon>Tsukamurellaceae</taxon>
        <taxon>Tsukamurella</taxon>
    </lineage>
</organism>
<dbReference type="PANTHER" id="PTHR30473">
    <property type="entry name" value="PROTEIN PHOH"/>
    <property type="match status" value="1"/>
</dbReference>
<keyword evidence="7" id="KW-0460">Magnesium</keyword>
<dbReference type="FunFam" id="3.40.50.300:FF:000215">
    <property type="entry name" value="ATP-binding protein"/>
    <property type="match status" value="1"/>
</dbReference>
<dbReference type="GO" id="GO:0016787">
    <property type="term" value="F:hydrolase activity"/>
    <property type="evidence" value="ECO:0007669"/>
    <property type="project" value="UniProtKB-KW"/>
</dbReference>
<name>A0A3P8LCR0_TSUPA</name>